<feature type="region of interest" description="Disordered" evidence="1">
    <location>
        <begin position="1"/>
        <end position="36"/>
    </location>
</feature>
<dbReference type="Proteomes" id="UP000184440">
    <property type="component" value="Unassembled WGS sequence"/>
</dbReference>
<evidence type="ECO:0008006" key="4">
    <source>
        <dbReference type="Google" id="ProtNLM"/>
    </source>
</evidence>
<sequence>MTLEAQHHTAPRRPVPGSHPGLVPASIQRQGAVDTRTPFTVPGSTRLPKSATRAEHAFQRASEPEYDAWISHVRPAAACSHPVRLAGEVATFDTRTGALLSSVQTADLPDGEIYKPCGNRRTEVCPSCAETYRGDAYQLIRTGLVGGRGVPESVNRHPAVFLTLTAPSFGLVHTRRTGKDNRALRCRPRRIPELCPHGVDLRCDRIHDADERALGLPLCLDCYDHDHQVVWNHHASELWRRTTIALNRELRRIARSRGISPRLIRLAYGKVAEFQRRGVVHFHVIVRLDGVDPLDKDAILPPPAELGLTDLAGGIAHAHHVAGLFTEPHPANPNGWPIAWGEQVDARPLRLDGGDAITDGMVAGYLAKYATKSTETTGHLSRRLTTDTIDLHADPAGTHVERLVDACWTLGGPRGWGLLRRWAHMLGFGGHFLTKSRRYSVTFRVLRERRIIWARTQAAELADEHQLETTLVVGLLQYAGSGWRTTGDAMLANTAAAQAREYARIAREEIAHEDAATSA</sequence>
<evidence type="ECO:0000256" key="1">
    <source>
        <dbReference type="SAM" id="MobiDB-lite"/>
    </source>
</evidence>
<protein>
    <recommendedName>
        <fullName evidence="4">Replication initiation protein</fullName>
    </recommendedName>
</protein>
<dbReference type="InterPro" id="IPR046828">
    <property type="entry name" value="RepSA"/>
</dbReference>
<organism evidence="2 3">
    <name type="scientific">Cryptosporangium aurantiacum</name>
    <dbReference type="NCBI Taxonomy" id="134849"/>
    <lineage>
        <taxon>Bacteria</taxon>
        <taxon>Bacillati</taxon>
        <taxon>Actinomycetota</taxon>
        <taxon>Actinomycetes</taxon>
        <taxon>Cryptosporangiales</taxon>
        <taxon>Cryptosporangiaceae</taxon>
        <taxon>Cryptosporangium</taxon>
    </lineage>
</organism>
<dbReference type="STRING" id="134849.SAMN05443668_105372"/>
<evidence type="ECO:0000313" key="2">
    <source>
        <dbReference type="EMBL" id="SHN35254.1"/>
    </source>
</evidence>
<evidence type="ECO:0000313" key="3">
    <source>
        <dbReference type="Proteomes" id="UP000184440"/>
    </source>
</evidence>
<accession>A0A1M7QUU5</accession>
<name>A0A1M7QUU5_9ACTN</name>
<dbReference type="Pfam" id="PF20199">
    <property type="entry name" value="RepSA"/>
    <property type="match status" value="1"/>
</dbReference>
<gene>
    <name evidence="2" type="ORF">SAMN05443668_105372</name>
</gene>
<proteinExistence type="predicted"/>
<keyword evidence="3" id="KW-1185">Reference proteome</keyword>
<dbReference type="EMBL" id="FRCS01000005">
    <property type="protein sequence ID" value="SHN35254.1"/>
    <property type="molecule type" value="Genomic_DNA"/>
</dbReference>
<dbReference type="AlphaFoldDB" id="A0A1M7QUU5"/>
<reference evidence="2 3" key="1">
    <citation type="submission" date="2016-11" db="EMBL/GenBank/DDBJ databases">
        <authorList>
            <person name="Jaros S."/>
            <person name="Januszkiewicz K."/>
            <person name="Wedrychowicz H."/>
        </authorList>
    </citation>
    <scope>NUCLEOTIDE SEQUENCE [LARGE SCALE GENOMIC DNA]</scope>
    <source>
        <strain evidence="2 3">DSM 46144</strain>
    </source>
</reference>